<dbReference type="EMBL" id="LZSX01000032">
    <property type="protein sequence ID" value="OBB86294.1"/>
    <property type="molecule type" value="Genomic_DNA"/>
</dbReference>
<evidence type="ECO:0000313" key="6">
    <source>
        <dbReference type="Proteomes" id="UP000091914"/>
    </source>
</evidence>
<dbReference type="RefSeq" id="WP_064879257.1">
    <property type="nucleotide sequence ID" value="NZ_LZSX01000032.1"/>
</dbReference>
<evidence type="ECO:0000256" key="1">
    <source>
        <dbReference type="ARBA" id="ARBA00010652"/>
    </source>
</evidence>
<gene>
    <name evidence="5" type="ORF">A5760_06185</name>
</gene>
<sequence>MDFGALPPEINSGRMYAGPGSGSMLAAASAWDGLAAQLYSASAAYESVISNLASGWQGASSVAMAAAAAPYVEWMGATGAQAERAAAQARAAAAAYETAFLVTVPPVSIAENRRQAASLVATNVFGQNTAAIAATEAEYGQMWAQDAAAMYGYAGSSATAAQMSPFNPAPQTTNPVGAAGQSGAVAQAAGTAPTNAQSALSQLMSTTPRTLQGLASPAASPAADPSSQASSLATWLNNLNSTPLARIAANVEFVTKALRPVNDTLLSISLGMVATARTWSDTAVELEGPLFASLGSSTQAAGAAGASAVSASAGSAGLAGALSVPPGWAAAGPGVKLAATVLEYTSAGAAPTVAAAASGLSGEMALAALAGSALGGGVPRGFSAGAVRGSGRRPSDNEGKTPDKLKTVLAELQQAPEAVQHWHTDKAHLESLLDQLAKKPGVHAVHLSSADKSKATPPRATWG</sequence>
<dbReference type="GO" id="GO:0052572">
    <property type="term" value="P:response to host immune response"/>
    <property type="evidence" value="ECO:0007669"/>
    <property type="project" value="TreeGrafter"/>
</dbReference>
<evidence type="ECO:0000256" key="2">
    <source>
        <dbReference type="SAM" id="MobiDB-lite"/>
    </source>
</evidence>
<comment type="similarity">
    <text evidence="1">Belongs to the mycobacterial PPE family.</text>
</comment>
<dbReference type="Proteomes" id="UP000091914">
    <property type="component" value="Unassembled WGS sequence"/>
</dbReference>
<feature type="region of interest" description="Disordered" evidence="2">
    <location>
        <begin position="442"/>
        <end position="463"/>
    </location>
</feature>
<dbReference type="OrthoDB" id="4706105at2"/>
<feature type="compositionally biased region" description="Polar residues" evidence="2">
    <location>
        <begin position="164"/>
        <end position="174"/>
    </location>
</feature>
<dbReference type="InterPro" id="IPR000030">
    <property type="entry name" value="PPE_dom"/>
</dbReference>
<evidence type="ECO:0008006" key="7">
    <source>
        <dbReference type="Google" id="ProtNLM"/>
    </source>
</evidence>
<comment type="caution">
    <text evidence="5">The sequence shown here is derived from an EMBL/GenBank/DDBJ whole genome shotgun (WGS) entry which is preliminary data.</text>
</comment>
<evidence type="ECO:0000313" key="5">
    <source>
        <dbReference type="EMBL" id="OBB86294.1"/>
    </source>
</evidence>
<feature type="compositionally biased region" description="Low complexity" evidence="2">
    <location>
        <begin position="175"/>
        <end position="190"/>
    </location>
</feature>
<organism evidence="5 6">
    <name type="scientific">Mycobacterium colombiense</name>
    <dbReference type="NCBI Taxonomy" id="339268"/>
    <lineage>
        <taxon>Bacteria</taxon>
        <taxon>Bacillati</taxon>
        <taxon>Actinomycetota</taxon>
        <taxon>Actinomycetes</taxon>
        <taxon>Mycobacteriales</taxon>
        <taxon>Mycobacteriaceae</taxon>
        <taxon>Mycobacterium</taxon>
        <taxon>Mycobacterium avium complex (MAC)</taxon>
    </lineage>
</organism>
<evidence type="ECO:0000259" key="3">
    <source>
        <dbReference type="Pfam" id="PF00823"/>
    </source>
</evidence>
<dbReference type="InterPro" id="IPR022171">
    <property type="entry name" value="PPE_C"/>
</dbReference>
<accession>A0A1A0VSW3</accession>
<dbReference type="PANTHER" id="PTHR46766">
    <property type="entry name" value="GLUTAMINE-RICH PROTEIN 2"/>
    <property type="match status" value="1"/>
</dbReference>
<dbReference type="AlphaFoldDB" id="A0A1A0VSW3"/>
<dbReference type="Pfam" id="PF00823">
    <property type="entry name" value="PPE"/>
    <property type="match status" value="1"/>
</dbReference>
<name>A0A1A0VSW3_9MYCO</name>
<evidence type="ECO:0000259" key="4">
    <source>
        <dbReference type="Pfam" id="PF12484"/>
    </source>
</evidence>
<dbReference type="Pfam" id="PF12484">
    <property type="entry name" value="PPE-SVP"/>
    <property type="match status" value="1"/>
</dbReference>
<dbReference type="Gene3D" id="1.20.1260.20">
    <property type="entry name" value="PPE superfamily"/>
    <property type="match status" value="1"/>
</dbReference>
<feature type="domain" description="PPE" evidence="3">
    <location>
        <begin position="2"/>
        <end position="163"/>
    </location>
</feature>
<protein>
    <recommendedName>
        <fullName evidence="7">PPE family protein</fullName>
    </recommendedName>
</protein>
<proteinExistence type="inferred from homology"/>
<feature type="region of interest" description="Disordered" evidence="2">
    <location>
        <begin position="164"/>
        <end position="190"/>
    </location>
</feature>
<dbReference type="FunFam" id="1.20.1260.20:FF:000001">
    <property type="entry name" value="PPE family protein PPE41"/>
    <property type="match status" value="1"/>
</dbReference>
<reference evidence="5 6" key="1">
    <citation type="submission" date="2016-06" db="EMBL/GenBank/DDBJ databases">
        <authorList>
            <person name="Kjaerup R.B."/>
            <person name="Dalgaard T.S."/>
            <person name="Juul-Madsen H.R."/>
        </authorList>
    </citation>
    <scope>NUCLEOTIDE SEQUENCE [LARGE SCALE GENOMIC DNA]</scope>
    <source>
        <strain evidence="5 6">852002-51834_SCH5396731</strain>
    </source>
</reference>
<dbReference type="SUPFAM" id="SSF140459">
    <property type="entry name" value="PE/PPE dimer-like"/>
    <property type="match status" value="1"/>
</dbReference>
<feature type="domain" description="PPE family C-terminal" evidence="4">
    <location>
        <begin position="310"/>
        <end position="380"/>
    </location>
</feature>
<dbReference type="PANTHER" id="PTHR46766:SF1">
    <property type="entry name" value="GLUTAMINE-RICH PROTEIN 2"/>
    <property type="match status" value="1"/>
</dbReference>
<dbReference type="InterPro" id="IPR038332">
    <property type="entry name" value="PPE_sf"/>
</dbReference>